<dbReference type="InterPro" id="IPR001810">
    <property type="entry name" value="F-box_dom"/>
</dbReference>
<sequence>MPSAIVSSATTPSATVSSAAMPSVVASCATASSAMKFVTTPTAMTRATVPSPMKFVTTPSALTRATAPSAVELVTMPPAMTPSAVSHSTGLSGTVPSAPVSSAGSSAVAVTVQTASSPSAGSNGPAHLHPASMGLMSLLVRPSCPNITIVPGRFPAAMCGGQMLPLASSSDAARTALLSLVQQLNQRPSATLQSTMMPASGDAPPGSDLVIDIDEKPVCQGVVKHEDKAVESSIVRTFAADGSGSVVSTSTVSCPLPLVDIDSLETDQQQTCTHSNGTSSPDRSSSRANVDETAQGDRKSPSMLELMLKNSDGDEERPSVTKRESDLSSVETQTLASDVEKPTVSVSATTSDGCLNRDSRAKNSDQKREPSRCRKLSSRERAASRLLQGLSRLCEPPNGAAVRMHLKKPRHSATLPEVAAPLSDSEFDGADGTEDASAQERCNSRLGGVATASEVPGKAGELPFWVVTPTSTVCVGSEVCPVPAESVRQAGNRGGSGSASLAGVSFGPSVLNRVFSFLPVAALCRVATVCWGWNLLSKHPNLWGQVDLRGVNVTDWDTCTLVLQQRQTHTLVVKGSSSSHLVPWVKRLDWVQSLSLYGGSLADLATLVKLFPQMTSLNAVQLTRPQQCRGDDARRESVLLGELQALVGMPRLRSLRLSSMGGLLLCPWAVPKEAEEQRFLALRTLSMTTLRCSSLEAFVSLKCLPHLEDLELGDCASWTNQSYLELGQLPKLKCLSLIRGQDQPCFRYVLLKLVHLEVLRLKRWTFRGNIGQLLAQLPRLRQLLLWPQARDLATNNVHALRSCLGLPTLQRLSWVIDCGGSVSCSLASGLEIPVASGRLCDCKASQLLSSQADNPCGCRLLEESLEGEEGTSMRWLTAGQLSGILARSLGAGTAVCVSLRVGF</sequence>
<dbReference type="VEuPathDB" id="VectorBase:ISCI000867"/>
<dbReference type="AlphaFoldDB" id="A0A4D5S4J7"/>
<accession>A0A4D5S4J7</accession>
<dbReference type="VEuPathDB" id="VectorBase:ISCW000867"/>
<protein>
    <recommendedName>
        <fullName evidence="2">F-box domain-containing protein</fullName>
    </recommendedName>
</protein>
<evidence type="ECO:0000259" key="2">
    <source>
        <dbReference type="Pfam" id="PF12937"/>
    </source>
</evidence>
<reference evidence="3" key="1">
    <citation type="submission" date="2019-04" db="EMBL/GenBank/DDBJ databases">
        <title>An insight into the mialome of Ixodes scapularis.</title>
        <authorList>
            <person name="Ribeiro J.M."/>
            <person name="Mather T.N."/>
            <person name="Karim S."/>
        </authorList>
    </citation>
    <scope>NUCLEOTIDE SEQUENCE</scope>
</reference>
<evidence type="ECO:0000256" key="1">
    <source>
        <dbReference type="SAM" id="MobiDB-lite"/>
    </source>
</evidence>
<dbReference type="OrthoDB" id="61560at2759"/>
<organism evidence="3">
    <name type="scientific">Ixodes scapularis</name>
    <name type="common">Black-legged tick</name>
    <name type="synonym">Deer tick</name>
    <dbReference type="NCBI Taxonomy" id="6945"/>
    <lineage>
        <taxon>Eukaryota</taxon>
        <taxon>Metazoa</taxon>
        <taxon>Ecdysozoa</taxon>
        <taxon>Arthropoda</taxon>
        <taxon>Chelicerata</taxon>
        <taxon>Arachnida</taxon>
        <taxon>Acari</taxon>
        <taxon>Parasitiformes</taxon>
        <taxon>Ixodida</taxon>
        <taxon>Ixodoidea</taxon>
        <taxon>Ixodidae</taxon>
        <taxon>Ixodinae</taxon>
        <taxon>Ixodes</taxon>
    </lineage>
</organism>
<dbReference type="SUPFAM" id="SSF52047">
    <property type="entry name" value="RNI-like"/>
    <property type="match status" value="1"/>
</dbReference>
<proteinExistence type="predicted"/>
<feature type="compositionally biased region" description="Polar residues" evidence="1">
    <location>
        <begin position="344"/>
        <end position="353"/>
    </location>
</feature>
<dbReference type="PANTHER" id="PTHR15739:SF5">
    <property type="entry name" value="LD23158P"/>
    <property type="match status" value="1"/>
</dbReference>
<feature type="compositionally biased region" description="Polar residues" evidence="1">
    <location>
        <begin position="327"/>
        <end position="336"/>
    </location>
</feature>
<dbReference type="InterPro" id="IPR052283">
    <property type="entry name" value="GenomicStab_NeuMorph_Reg"/>
</dbReference>
<dbReference type="Gene3D" id="3.80.10.10">
    <property type="entry name" value="Ribonuclease Inhibitor"/>
    <property type="match status" value="1"/>
</dbReference>
<dbReference type="PANTHER" id="PTHR15739">
    <property type="entry name" value="ZINC FINGER PROTEIN"/>
    <property type="match status" value="1"/>
</dbReference>
<feature type="compositionally biased region" description="Polar residues" evidence="1">
    <location>
        <begin position="267"/>
        <end position="288"/>
    </location>
</feature>
<dbReference type="EMBL" id="GHJT01010611">
    <property type="protein sequence ID" value="MOY44582.1"/>
    <property type="molecule type" value="Transcribed_RNA"/>
</dbReference>
<feature type="domain" description="F-box" evidence="2">
    <location>
        <begin position="509"/>
        <end position="549"/>
    </location>
</feature>
<evidence type="ECO:0000313" key="3">
    <source>
        <dbReference type="EMBL" id="MOY44582.1"/>
    </source>
</evidence>
<dbReference type="InterPro" id="IPR032675">
    <property type="entry name" value="LRR_dom_sf"/>
</dbReference>
<feature type="region of interest" description="Disordered" evidence="1">
    <location>
        <begin position="267"/>
        <end position="380"/>
    </location>
</feature>
<feature type="compositionally biased region" description="Basic and acidic residues" evidence="1">
    <location>
        <begin position="316"/>
        <end position="326"/>
    </location>
</feature>
<dbReference type="Pfam" id="PF12937">
    <property type="entry name" value="F-box-like"/>
    <property type="match status" value="1"/>
</dbReference>
<dbReference type="VEuPathDB" id="VectorBase:ISCP_019145"/>
<feature type="compositionally biased region" description="Basic and acidic residues" evidence="1">
    <location>
        <begin position="355"/>
        <end position="380"/>
    </location>
</feature>
<name>A0A4D5S4J7_IXOSC</name>
<dbReference type="Gene3D" id="1.20.1280.50">
    <property type="match status" value="1"/>
</dbReference>